<reference evidence="1" key="1">
    <citation type="submission" date="2014-01" db="EMBL/GenBank/DDBJ databases">
        <authorList>
            <person name="Aslett M."/>
        </authorList>
    </citation>
    <scope>NUCLEOTIDE SEQUENCE</scope>
</reference>
<keyword evidence="2" id="KW-1185">Reference proteome</keyword>
<accession>A0A077ZKE3</accession>
<name>A0A077ZKE3_TRITR</name>
<reference evidence="1" key="2">
    <citation type="submission" date="2014-03" db="EMBL/GenBank/DDBJ databases">
        <title>The whipworm genome and dual-species transcriptomics of an intimate host-pathogen interaction.</title>
        <authorList>
            <person name="Foth B.J."/>
            <person name="Tsai I.J."/>
            <person name="Reid A.J."/>
            <person name="Bancroft A.J."/>
            <person name="Nichol S."/>
            <person name="Tracey A."/>
            <person name="Holroyd N."/>
            <person name="Cotton J.A."/>
            <person name="Stanley E.J."/>
            <person name="Zarowiecki M."/>
            <person name="Liu J.Z."/>
            <person name="Huckvale T."/>
            <person name="Cooper P.J."/>
            <person name="Grencis R.K."/>
            <person name="Berriman M."/>
        </authorList>
    </citation>
    <scope>NUCLEOTIDE SEQUENCE [LARGE SCALE GENOMIC DNA]</scope>
</reference>
<organism evidence="1 2">
    <name type="scientific">Trichuris trichiura</name>
    <name type="common">Whipworm</name>
    <name type="synonym">Trichocephalus trichiurus</name>
    <dbReference type="NCBI Taxonomy" id="36087"/>
    <lineage>
        <taxon>Eukaryota</taxon>
        <taxon>Metazoa</taxon>
        <taxon>Ecdysozoa</taxon>
        <taxon>Nematoda</taxon>
        <taxon>Enoplea</taxon>
        <taxon>Dorylaimia</taxon>
        <taxon>Trichinellida</taxon>
        <taxon>Trichuridae</taxon>
        <taxon>Trichuris</taxon>
    </lineage>
</organism>
<dbReference type="EMBL" id="HG807448">
    <property type="protein sequence ID" value="CDW60816.1"/>
    <property type="molecule type" value="Genomic_DNA"/>
</dbReference>
<sequence length="87" mass="9895">MEKTNDEQLKPTEVLRNMRRAGETLLHPNGTLMERLFLERLPRNIFLLLKACVHESLDALAAHAEELVEIDVSTAKHSLSEAQCRTT</sequence>
<evidence type="ECO:0000313" key="1">
    <source>
        <dbReference type="EMBL" id="CDW60816.1"/>
    </source>
</evidence>
<protein>
    <submittedName>
        <fullName evidence="1">Uncharacterized protein</fullName>
    </submittedName>
</protein>
<gene>
    <name evidence="1" type="ORF">TTRE_0000921501</name>
</gene>
<dbReference type="Proteomes" id="UP000030665">
    <property type="component" value="Unassembled WGS sequence"/>
</dbReference>
<evidence type="ECO:0000313" key="2">
    <source>
        <dbReference type="Proteomes" id="UP000030665"/>
    </source>
</evidence>
<proteinExistence type="predicted"/>
<dbReference type="STRING" id="36087.A0A077ZKE3"/>
<dbReference type="AlphaFoldDB" id="A0A077ZKE3"/>
<dbReference type="OrthoDB" id="5918782at2759"/>